<dbReference type="Pfam" id="PF13714">
    <property type="entry name" value="PEP_mutase"/>
    <property type="match status" value="1"/>
</dbReference>
<dbReference type="EMBL" id="CP060697">
    <property type="protein sequence ID" value="QNM82016.1"/>
    <property type="molecule type" value="Genomic_DNA"/>
</dbReference>
<keyword evidence="1" id="KW-0456">Lyase</keyword>
<evidence type="ECO:0000313" key="2">
    <source>
        <dbReference type="Proteomes" id="UP000515861"/>
    </source>
</evidence>
<dbReference type="InterPro" id="IPR039556">
    <property type="entry name" value="ICL/PEPM"/>
</dbReference>
<dbReference type="Gene3D" id="3.20.20.60">
    <property type="entry name" value="Phosphoenolpyruvate-binding domains"/>
    <property type="match status" value="1"/>
</dbReference>
<reference evidence="1 2" key="1">
    <citation type="submission" date="2020-08" db="EMBL/GenBank/DDBJ databases">
        <title>Sphingomonas sp. sand1-3 16S ribosomal RNA gene Genome sequencing and assembly.</title>
        <authorList>
            <person name="Kang M."/>
        </authorList>
    </citation>
    <scope>NUCLEOTIDE SEQUENCE [LARGE SCALE GENOMIC DNA]</scope>
    <source>
        <strain evidence="2">sand1-3</strain>
    </source>
</reference>
<keyword evidence="2" id="KW-1185">Reference proteome</keyword>
<evidence type="ECO:0000313" key="1">
    <source>
        <dbReference type="EMBL" id="QNM82016.1"/>
    </source>
</evidence>
<sequence length="250" mass="26314">MPTTFESFAALHKPGEPVILYNVWDAGSAQAVERAGAKAIATGSHPVGDASGFGDGQQVPLDFVLDNARRIVGAVGLPVTVDFESAYAVEVDEGAANVAALKGAGAVGCNFEDQVIGGEGVHPLDRHCRRIQAIRDAVGPDFFINARTDLLLKTEDHDDALVDSVIERGKAFADAGASGFFVPRLADAAQVERVVREVPLPLNLIAFPGAPPNTEWASLGVARISYGPFPHRALMKTLEDMARMALSSAA</sequence>
<protein>
    <submittedName>
        <fullName evidence="1">Isocitrate lyase/phosphoenolpyruvate mutase family protein</fullName>
    </submittedName>
</protein>
<dbReference type="Proteomes" id="UP000515861">
    <property type="component" value="Chromosome"/>
</dbReference>
<dbReference type="SUPFAM" id="SSF51621">
    <property type="entry name" value="Phosphoenolpyruvate/pyruvate domain"/>
    <property type="match status" value="1"/>
</dbReference>
<accession>A0A7G9L067</accession>
<dbReference type="CDD" id="cd00377">
    <property type="entry name" value="ICL_PEPM"/>
    <property type="match status" value="1"/>
</dbReference>
<dbReference type="InterPro" id="IPR015813">
    <property type="entry name" value="Pyrv/PenolPyrv_kinase-like_dom"/>
</dbReference>
<dbReference type="GO" id="GO:0016829">
    <property type="term" value="F:lyase activity"/>
    <property type="evidence" value="ECO:0007669"/>
    <property type="project" value="UniProtKB-KW"/>
</dbReference>
<keyword evidence="1" id="KW-0670">Pyruvate</keyword>
<name>A0A7G9L067_9SPHN</name>
<dbReference type="RefSeq" id="WP_187478972.1">
    <property type="nucleotide sequence ID" value="NZ_CP060697.1"/>
</dbReference>
<proteinExistence type="predicted"/>
<dbReference type="PANTHER" id="PTHR42905">
    <property type="entry name" value="PHOSPHOENOLPYRUVATE CARBOXYLASE"/>
    <property type="match status" value="1"/>
</dbReference>
<dbReference type="KEGG" id="ssau:H8M03_08210"/>
<dbReference type="InterPro" id="IPR040442">
    <property type="entry name" value="Pyrv_kinase-like_dom_sf"/>
</dbReference>
<organism evidence="1 2">
    <name type="scientific">Sphingomonas sabuli</name>
    <dbReference type="NCBI Taxonomy" id="2764186"/>
    <lineage>
        <taxon>Bacteria</taxon>
        <taxon>Pseudomonadati</taxon>
        <taxon>Pseudomonadota</taxon>
        <taxon>Alphaproteobacteria</taxon>
        <taxon>Sphingomonadales</taxon>
        <taxon>Sphingomonadaceae</taxon>
        <taxon>Sphingomonas</taxon>
    </lineage>
</organism>
<dbReference type="PANTHER" id="PTHR42905:SF16">
    <property type="entry name" value="CARBOXYPHOSPHONOENOLPYRUVATE PHOSPHONOMUTASE-LIKE PROTEIN (AFU_ORTHOLOGUE AFUA_5G07230)"/>
    <property type="match status" value="1"/>
</dbReference>
<dbReference type="AlphaFoldDB" id="A0A7G9L067"/>
<gene>
    <name evidence="1" type="ORF">H8M03_08210</name>
</gene>